<dbReference type="GO" id="GO:0005975">
    <property type="term" value="P:carbohydrate metabolic process"/>
    <property type="evidence" value="ECO:0007669"/>
    <property type="project" value="InterPro"/>
</dbReference>
<dbReference type="GO" id="GO:0030246">
    <property type="term" value="F:carbohydrate binding"/>
    <property type="evidence" value="ECO:0007669"/>
    <property type="project" value="InterPro"/>
</dbReference>
<dbReference type="EMBL" id="DVMV01000009">
    <property type="protein sequence ID" value="HIU44862.1"/>
    <property type="molecule type" value="Genomic_DNA"/>
</dbReference>
<keyword evidence="2" id="KW-0106">Calcium</keyword>
<dbReference type="InterPro" id="IPR013784">
    <property type="entry name" value="Carb-bd-like_fold"/>
</dbReference>
<dbReference type="AlphaFoldDB" id="A0A9D1LN24"/>
<dbReference type="PANTHER" id="PTHR43002">
    <property type="entry name" value="GLYCOGEN DEBRANCHING ENZYME"/>
    <property type="match status" value="1"/>
</dbReference>
<dbReference type="Gene3D" id="2.60.40.10">
    <property type="entry name" value="Immunoglobulins"/>
    <property type="match status" value="1"/>
</dbReference>
<dbReference type="InterPro" id="IPR013783">
    <property type="entry name" value="Ig-like_fold"/>
</dbReference>
<evidence type="ECO:0000256" key="4">
    <source>
        <dbReference type="SAM" id="SignalP"/>
    </source>
</evidence>
<evidence type="ECO:0000256" key="2">
    <source>
        <dbReference type="ARBA" id="ARBA00022837"/>
    </source>
</evidence>
<dbReference type="CDD" id="cd11341">
    <property type="entry name" value="AmyAc_Pullulanase_LD-like"/>
    <property type="match status" value="1"/>
</dbReference>
<feature type="chain" id="PRO_5038789151" description="Glycosyl hydrolase family 13 catalytic domain-containing protein" evidence="4">
    <location>
        <begin position="23"/>
        <end position="1018"/>
    </location>
</feature>
<dbReference type="SMART" id="SM00642">
    <property type="entry name" value="Aamy"/>
    <property type="match status" value="1"/>
</dbReference>
<dbReference type="Pfam" id="PF00128">
    <property type="entry name" value="Alpha-amylase"/>
    <property type="match status" value="1"/>
</dbReference>
<sequence length="1018" mass="112704">MKKRIIGIAASALALLVGCAPASSSSESSTKEPTSTSTPDESSSEPISSSDTPISTSSSSSTNAGISVDDWDGIIRVYYRGTDGSEAGKNIYVWSESMAGLEYEFTGTEDGYGVYRDFDCSDPTFAGKFTENFYFIIKNPGTWSGQSSDTVVPLAKMAAGGEIKDGRRWLYIYAVDGEGSDIDTFPTKLDALGDNITTTYLTSDWSSIHVEGSAAIDRLVIYGLSTEYYELSIPEQNAQLQNFLICDNKYEEDLISVDVPVDGGVDPQTTYRVTAYFKSNPSRAKTKYATPYRLYDTDKFASDYTYAGHDLGVTYTKQATTFKVWAPTSARVRVYVYDYGTPQSLASKDDPNYGQLDYRLVYTLDYLGDGVYGKTIEGDLEGKFYQFNLYYDETSHLSIDPYAKASGINGIRGAIIDFDKTDPEGWDDVSFDPLMSPNDLTVYEVHVRDFTIDETWNTRNKDVKRGTYRAFVEPGTTYNGVTTGFDSLKELGVNAAQILPIFDQDNEERTYDTFDSDGNLISHYEPTYNWGYNPENYNVPEGMYSSDPYDPYCRIRELKYMIQQLADAGIRTIMDVVYNHVSSVASHPFTIFAPRYYFRYTEDGYLIDDTGVNNTVNSDRPMASAFIVDSIDWWASEYKMKGFRFDLMGVIDTATMRKVKDSLYDIDPEIVVYGEGWTGGGSHASSPSDIANVYAKLRDNGKGSVGVFNDCGRDGMKGNTTWANVTPTTGNFLDSLAPSSNSIYNAATMYIGENRDRKNSGLATPPEMTVNYISCHDNYTLYDQLNYQLNGPSSAGADHLNAIEATVASTAMLLSGEGIAFIHGGEEIFRTKLMKRGDPLFDQFVDTYGAASDGTSSWIAGDGVEIDDDTWLVRNSYMWGDAVNSYKWDRKYQYKQYFDKYAEAIHARNELIEEGYLGHSESEVNSGAASLLSTIRDGLPAMGAKFLNEDGGQVISLLSGRVIGGNITMPLGQEVAKGSYEIVYSSSLNRLGQTIDLGDAIELSRFEALILRYQGGSL</sequence>
<dbReference type="InterPro" id="IPR006047">
    <property type="entry name" value="GH13_cat_dom"/>
</dbReference>
<feature type="region of interest" description="Disordered" evidence="3">
    <location>
        <begin position="22"/>
        <end position="63"/>
    </location>
</feature>
<evidence type="ECO:0000256" key="1">
    <source>
        <dbReference type="ARBA" id="ARBA00008061"/>
    </source>
</evidence>
<reference evidence="6" key="2">
    <citation type="journal article" date="2021" name="PeerJ">
        <title>Extensive microbial diversity within the chicken gut microbiome revealed by metagenomics and culture.</title>
        <authorList>
            <person name="Gilroy R."/>
            <person name="Ravi A."/>
            <person name="Getino M."/>
            <person name="Pursley I."/>
            <person name="Horton D.L."/>
            <person name="Alikhan N.F."/>
            <person name="Baker D."/>
            <person name="Gharbi K."/>
            <person name="Hall N."/>
            <person name="Watson M."/>
            <person name="Adriaenssens E.M."/>
            <person name="Foster-Nyarko E."/>
            <person name="Jarju S."/>
            <person name="Secka A."/>
            <person name="Antonio M."/>
            <person name="Oren A."/>
            <person name="Chaudhuri R.R."/>
            <person name="La Ragione R."/>
            <person name="Hildebrand F."/>
            <person name="Pallen M.J."/>
        </authorList>
    </citation>
    <scope>NUCLEOTIDE SEQUENCE</scope>
    <source>
        <strain evidence="6">ChiGjej1B1-22543</strain>
    </source>
</reference>
<accession>A0A9D1LN24</accession>
<dbReference type="SUPFAM" id="SSF49452">
    <property type="entry name" value="Starch-binding domain-like"/>
    <property type="match status" value="1"/>
</dbReference>
<dbReference type="Proteomes" id="UP000824070">
    <property type="component" value="Unassembled WGS sequence"/>
</dbReference>
<evidence type="ECO:0000313" key="7">
    <source>
        <dbReference type="Proteomes" id="UP000824070"/>
    </source>
</evidence>
<feature type="signal peptide" evidence="4">
    <location>
        <begin position="1"/>
        <end position="22"/>
    </location>
</feature>
<gene>
    <name evidence="6" type="ORF">IAC52_01005</name>
</gene>
<dbReference type="InterPro" id="IPR014756">
    <property type="entry name" value="Ig_E-set"/>
</dbReference>
<evidence type="ECO:0000259" key="5">
    <source>
        <dbReference type="SMART" id="SM00642"/>
    </source>
</evidence>
<dbReference type="SUPFAM" id="SSF51445">
    <property type="entry name" value="(Trans)glycosidases"/>
    <property type="match status" value="1"/>
</dbReference>
<evidence type="ECO:0000256" key="3">
    <source>
        <dbReference type="SAM" id="MobiDB-lite"/>
    </source>
</evidence>
<keyword evidence="4" id="KW-0732">Signal</keyword>
<organism evidence="6 7">
    <name type="scientific">Candidatus Alloenteromonas pullicola</name>
    <dbReference type="NCBI Taxonomy" id="2840784"/>
    <lineage>
        <taxon>Bacteria</taxon>
        <taxon>Bacillati</taxon>
        <taxon>Bacillota</taxon>
        <taxon>Bacillota incertae sedis</taxon>
        <taxon>Candidatus Alloenteromonas</taxon>
    </lineage>
</organism>
<evidence type="ECO:0000313" key="6">
    <source>
        <dbReference type="EMBL" id="HIU44862.1"/>
    </source>
</evidence>
<comment type="similarity">
    <text evidence="1">Belongs to the glycosyl hydrolase 13 family.</text>
</comment>
<dbReference type="Gene3D" id="3.20.20.80">
    <property type="entry name" value="Glycosidases"/>
    <property type="match status" value="1"/>
</dbReference>
<dbReference type="CDD" id="cd02860">
    <property type="entry name" value="E_set_Pullulanase"/>
    <property type="match status" value="1"/>
</dbReference>
<dbReference type="InterPro" id="IPR017853">
    <property type="entry name" value="GH"/>
</dbReference>
<protein>
    <recommendedName>
        <fullName evidence="5">Glycosyl hydrolase family 13 catalytic domain-containing protein</fullName>
    </recommendedName>
</protein>
<name>A0A9D1LN24_9FIRM</name>
<dbReference type="Gene3D" id="2.60.40.1110">
    <property type="match status" value="1"/>
</dbReference>
<feature type="compositionally biased region" description="Low complexity" evidence="3">
    <location>
        <begin position="23"/>
        <end position="62"/>
    </location>
</feature>
<proteinExistence type="inferred from homology"/>
<comment type="caution">
    <text evidence="6">The sequence shown here is derived from an EMBL/GenBank/DDBJ whole genome shotgun (WGS) entry which is preliminary data.</text>
</comment>
<feature type="domain" description="Glycosyl hydrolase family 13 catalytic" evidence="5">
    <location>
        <begin position="444"/>
        <end position="852"/>
    </location>
</feature>
<reference evidence="6" key="1">
    <citation type="submission" date="2020-10" db="EMBL/GenBank/DDBJ databases">
        <authorList>
            <person name="Gilroy R."/>
        </authorList>
    </citation>
    <scope>NUCLEOTIDE SEQUENCE</scope>
    <source>
        <strain evidence="6">ChiGjej1B1-22543</strain>
    </source>
</reference>
<dbReference type="SUPFAM" id="SSF81296">
    <property type="entry name" value="E set domains"/>
    <property type="match status" value="1"/>
</dbReference>
<dbReference type="PROSITE" id="PS51257">
    <property type="entry name" value="PROKAR_LIPOPROTEIN"/>
    <property type="match status" value="1"/>
</dbReference>